<dbReference type="NCBIfam" id="NF041492">
    <property type="entry name" value="MobF"/>
    <property type="match status" value="1"/>
</dbReference>
<protein>
    <submittedName>
        <fullName evidence="4">Conjugative transfer relaxase/helicase TraI</fullName>
    </submittedName>
</protein>
<name>A0A2N7NBH3_9VIBR</name>
<dbReference type="InterPro" id="IPR014862">
    <property type="entry name" value="TrwC"/>
</dbReference>
<dbReference type="Proteomes" id="UP000308018">
    <property type="component" value="Unassembled WGS sequence"/>
</dbReference>
<dbReference type="Pfam" id="PF23639">
    <property type="entry name" value="DUF7146"/>
    <property type="match status" value="1"/>
</dbReference>
<gene>
    <name evidence="5" type="primary">traI</name>
    <name evidence="4" type="ORF">BCS92_24265</name>
    <name evidence="5" type="ORF">FC057_24890</name>
</gene>
<evidence type="ECO:0000259" key="2">
    <source>
        <dbReference type="Pfam" id="PF08751"/>
    </source>
</evidence>
<dbReference type="Pfam" id="PF08751">
    <property type="entry name" value="TrwC"/>
    <property type="match status" value="1"/>
</dbReference>
<reference evidence="5 7" key="4">
    <citation type="submission" date="2019-04" db="EMBL/GenBank/DDBJ databases">
        <title>A reverse ecology approach based on a biological definition of microbial populations.</title>
        <authorList>
            <person name="Arevalo P."/>
            <person name="Vaninsberghe D."/>
            <person name="Elsherbini J."/>
            <person name="Gore J."/>
            <person name="Polz M."/>
        </authorList>
    </citation>
    <scope>NUCLEOTIDE SEQUENCE [LARGE SCALE GENOMIC DNA]</scope>
    <source>
        <strain evidence="5 7">10N.222.45.A8</strain>
    </source>
</reference>
<proteinExistence type="predicted"/>
<sequence>MMSISPLKSASGAAKYYLNEENTQETPDISLEKDSNDNYYLKENSTNENTFWHGQLAEEAGLLGKPVDQKTLESVLSGHLGHETIKGKRDDHKSGFDLTFSAPKSVSVLALVGGDTRLIDAHNTAVKFALSQLEKDVAQATHINDEGAREFINTESMAFAVVRHKTSRENDPQLHSHALTANMTRDKEGQLRTLASSLKQKGGVINGTGERIYHFQKYYTALYQSQLAKESEQMGYQMQGLGNGQFEAKGLPQILLDTFSTRKQQLDQQALDFGGTQAAKDVAALDTRKAKTYESEAELNTRWQQTVCNKGYQPKDLVKNALGIAQQEHHPEQIAKDAFSRAVEHLGQYNTALKLQKIIELAAAEFTKGGVQANAIDLKVVADQWVKDGALLPLSMKGQYTTQTMLKTEQALMAASKGRTHHMRTPVNDATLDKLTLTQGNCQKVADIYQSTKQFHVVNVFGNSEQIAQNLLNVGNHVGKRVHLVSQNAKDKHRHSQTIQRESHTVAAWVKHRFQEEHRHSVHSLLHSDLPMTNKDVLLVDSAHKMSANELIALNAKAKGSGSKVILLNNTSSRQGFKAYNAIELYRKGNVVSHSWVDSKQIDSKVALHDSDTRTLARAYTYLSNKEDTQVLATSHVEQRRLTDAIRTSLQNQGQLARSGITLLTQQPHYLSKPQQELAQHYKPGMTLRHWEDGKPQELVVSTSDKTNNRVHVLSKTDGQEYTLDPASTGFKALNMQVFKPESLQVNQGERLITTSKHFPSGLNANERYVVTGLSKETLTLTDTQGESKTIPAEALKDAPLKYDYVHSASHIEPRPHTLISGKTFTLSKALFHDLTEKSARIDVFTDNPDKAQAALEKSEVKLSAIERVMHTQSVNDRYLTDTTAITVKSDIQQALTLLNKEQNSPLQEKALNFALSHLSEKEAAFTQKELVVEAIRYAFEEANQPIIKDQIETELAKRSDTLSAEYSDGTRWTTQAALDTEKHILRNIEQGKNQHKPFATHRQVRDYLDAQPRLTQGQKDGITLISTTKDSFVAVQGLAGTGKSTLLESNIELIQHASQASKHSPSQIIGIAPTHAAVSELESKGIQAQTLESLLTDLRRGITLPEDYKNTLFFLDESSMVSNQQAKELTDLVLQSGSKATLLGDKEQLLSLNAGKPFELSMRQGLIDTAFMTDIIRQKNEILLGAVHNIVDKQPHSALDKLSQQSPDTLGSTQHIISTLDESAKDQSKAQLIATEKLPYAVAQDYLARTPETRENTLIIAYTNNERDHITEHIRVGLMKTQEIGQENIITTRLRSTGESKEELATMMPYQKGLILSTKQGEYDIITHIDSEHGVVTLQDVNTGKTKPFLPRNKDHKYTSLFAQSEKPLSTGDKIMTRFTDKARGIKANVEYTISRATKEEITALSKEGQTLNLNPNQLKDGHWDYAYTRTADMAQGATYQYVITTLKGKGALTNLRRAYIDLSRASTHVKLFTDNPKQMMKSWLSKEVNKHSAIETIENIAPHSTPYFNDKALPHEDVRYQNRNGDFDYNQFKEHINQALPKYTESLAINLLGQPNPSKSDRDYLTFGIGKSALKVSLTGEYRGYFKDYTTGEKGSLINLMMSHKEINYKEAMKEAHNILNDPNKYQLTANPKHEQLLTTTPKHMAQFEERAKEYIQTSQPLTGTLAETYLNKLGIEHPKSDHVHFHQAVYSSEDQTFHSAMITNIHDKKGETKAIEVTYLDGQGNKDPALDINPRILGTKSKQITRFHQGSDLHTTIISTSIENAFIINQAHQGQYDIINVNHKNDIQNISTDEIRQNIVIVLSQGNTDLNPNNVEKIMANFSGRNIQFVSPDDMLEEIKQGIEQYHQQTHQQKEEFDTPTQDHDSLTNEPDTDINQHTKEIKDKELEHFDSKEPSPQKTFDFNQERDNNNDQDNKLDRELER</sequence>
<keyword evidence="4" id="KW-0067">ATP-binding</keyword>
<dbReference type="InterPro" id="IPR014059">
    <property type="entry name" value="TraI/TrwC_relax"/>
</dbReference>
<dbReference type="RefSeq" id="WP_102258632.1">
    <property type="nucleotide sequence ID" value="NZ_MDBP01000117.1"/>
</dbReference>
<dbReference type="EMBL" id="MDBP01000117">
    <property type="protein sequence ID" value="PMP07791.1"/>
    <property type="molecule type" value="Genomic_DNA"/>
</dbReference>
<keyword evidence="4" id="KW-0547">Nucleotide-binding</keyword>
<feature type="compositionally biased region" description="Basic and acidic residues" evidence="1">
    <location>
        <begin position="1878"/>
        <end position="1899"/>
    </location>
</feature>
<dbReference type="GO" id="GO:0004386">
    <property type="term" value="F:helicase activity"/>
    <property type="evidence" value="ECO:0007669"/>
    <property type="project" value="UniProtKB-KW"/>
</dbReference>
<dbReference type="EMBL" id="SYVV01000093">
    <property type="protein sequence ID" value="TKG25724.1"/>
    <property type="molecule type" value="Genomic_DNA"/>
</dbReference>
<feature type="domain" description="DUF7146" evidence="3">
    <location>
        <begin position="1651"/>
        <end position="1749"/>
    </location>
</feature>
<evidence type="ECO:0000259" key="3">
    <source>
        <dbReference type="Pfam" id="PF23639"/>
    </source>
</evidence>
<evidence type="ECO:0000256" key="1">
    <source>
        <dbReference type="SAM" id="MobiDB-lite"/>
    </source>
</evidence>
<dbReference type="Proteomes" id="UP000235579">
    <property type="component" value="Unassembled WGS sequence"/>
</dbReference>
<feature type="region of interest" description="Disordered" evidence="1">
    <location>
        <begin position="1849"/>
        <end position="1926"/>
    </location>
</feature>
<evidence type="ECO:0000313" key="5">
    <source>
        <dbReference type="EMBL" id="TKG25724.1"/>
    </source>
</evidence>
<reference evidence="6" key="1">
    <citation type="submission" date="2016-07" db="EMBL/GenBank/DDBJ databases">
        <title>Nontailed viruses are major unrecognized killers of bacteria in the ocean.</title>
        <authorList>
            <person name="Kauffman K."/>
            <person name="Hussain F."/>
            <person name="Yang J."/>
            <person name="Arevalo P."/>
            <person name="Brown J."/>
            <person name="Cutler M."/>
            <person name="Kelly L."/>
            <person name="Polz M.F."/>
        </authorList>
    </citation>
    <scope>NUCLEOTIDE SEQUENCE [LARGE SCALE GENOMIC DNA]</scope>
    <source>
        <strain evidence="6">10N.222.48.A2</strain>
    </source>
</reference>
<dbReference type="InterPro" id="IPR027417">
    <property type="entry name" value="P-loop_NTPase"/>
</dbReference>
<dbReference type="InterPro" id="IPR055570">
    <property type="entry name" value="DUF7146"/>
</dbReference>
<dbReference type="SUPFAM" id="SSF55464">
    <property type="entry name" value="Origin of replication-binding domain, RBD-like"/>
    <property type="match status" value="1"/>
</dbReference>
<dbReference type="InterPro" id="IPR014129">
    <property type="entry name" value="Conjug_relaxase_TraI"/>
</dbReference>
<keyword evidence="4" id="KW-0347">Helicase</keyword>
<feature type="compositionally biased region" description="Basic and acidic residues" evidence="1">
    <location>
        <begin position="1907"/>
        <end position="1926"/>
    </location>
</feature>
<evidence type="ECO:0000313" key="4">
    <source>
        <dbReference type="EMBL" id="PMP07791.1"/>
    </source>
</evidence>
<evidence type="ECO:0000313" key="6">
    <source>
        <dbReference type="Proteomes" id="UP000235579"/>
    </source>
</evidence>
<reference evidence="4" key="2">
    <citation type="submission" date="2016-07" db="EMBL/GenBank/DDBJ databases">
        <authorList>
            <person name="Wan K."/>
            <person name="Booth B."/>
            <person name="Spirohn K."/>
            <person name="Hao T."/>
            <person name="Hu Y."/>
            <person name="Calderwood M."/>
            <person name="Hill D."/>
            <person name="Mohr S."/>
            <person name="Vidal M."/>
            <person name="Celniker S."/>
            <person name="Perrimon N."/>
        </authorList>
    </citation>
    <scope>NUCLEOTIDE SEQUENCE</scope>
    <source>
        <strain evidence="4">10N.222.48.A2</strain>
    </source>
</reference>
<evidence type="ECO:0000313" key="7">
    <source>
        <dbReference type="Proteomes" id="UP000308018"/>
    </source>
</evidence>
<dbReference type="NCBIfam" id="TIGR02760">
    <property type="entry name" value="TraI_TIGR"/>
    <property type="match status" value="1"/>
</dbReference>
<dbReference type="Pfam" id="PF13604">
    <property type="entry name" value="AAA_30"/>
    <property type="match status" value="1"/>
</dbReference>
<feature type="compositionally biased region" description="Basic and acidic residues" evidence="1">
    <location>
        <begin position="1855"/>
        <end position="1870"/>
    </location>
</feature>
<reference evidence="4" key="3">
    <citation type="journal article" date="2018" name="Nature">
        <title>A major lineage of non-tailed dsDNA viruses as unrecognized killers of marine bacteria.</title>
        <authorList>
            <person name="Kauffman K.M."/>
            <person name="Hussain F.A."/>
            <person name="Yang J."/>
            <person name="Arevalo P."/>
            <person name="Brown J.M."/>
            <person name="Chang W.K."/>
            <person name="VanInsberghe D."/>
            <person name="Elsherbini J."/>
            <person name="Sharma R.S."/>
            <person name="Cutler M.B."/>
            <person name="Kelly L."/>
            <person name="Polz M.F."/>
        </authorList>
    </citation>
    <scope>NUCLEOTIDE SEQUENCE</scope>
    <source>
        <strain evidence="4">10N.222.48.A2</strain>
    </source>
</reference>
<feature type="domain" description="TrwC relaxase" evidence="2">
    <location>
        <begin position="11"/>
        <end position="306"/>
    </location>
</feature>
<keyword evidence="4" id="KW-0378">Hydrolase</keyword>
<dbReference type="Gene3D" id="3.40.50.300">
    <property type="entry name" value="P-loop containing nucleotide triphosphate hydrolases"/>
    <property type="match status" value="1"/>
</dbReference>
<comment type="caution">
    <text evidence="4">The sequence shown here is derived from an EMBL/GenBank/DDBJ whole genome shotgun (WGS) entry which is preliminary data.</text>
</comment>
<accession>A0A2N7NBH3</accession>
<dbReference type="NCBIfam" id="TIGR02686">
    <property type="entry name" value="relax_trwC"/>
    <property type="match status" value="1"/>
</dbReference>
<organism evidence="4 6">
    <name type="scientific">Vibrio tasmaniensis</name>
    <dbReference type="NCBI Taxonomy" id="212663"/>
    <lineage>
        <taxon>Bacteria</taxon>
        <taxon>Pseudomonadati</taxon>
        <taxon>Pseudomonadota</taxon>
        <taxon>Gammaproteobacteria</taxon>
        <taxon>Vibrionales</taxon>
        <taxon>Vibrionaceae</taxon>
        <taxon>Vibrio</taxon>
    </lineage>
</organism>
<dbReference type="SUPFAM" id="SSF52540">
    <property type="entry name" value="P-loop containing nucleoside triphosphate hydrolases"/>
    <property type="match status" value="2"/>
</dbReference>